<feature type="binding site" description="axial binding residue" evidence="9">
    <location>
        <position position="332"/>
    </location>
    <ligand>
        <name>heme b</name>
        <dbReference type="ChEBI" id="CHEBI:60344"/>
        <label>1</label>
    </ligand>
    <ligandPart>
        <name>Fe</name>
        <dbReference type="ChEBI" id="CHEBI:18248"/>
    </ligandPart>
</feature>
<dbReference type="GO" id="GO:0046872">
    <property type="term" value="F:metal ion binding"/>
    <property type="evidence" value="ECO:0007669"/>
    <property type="project" value="UniProtKB-KW"/>
</dbReference>
<evidence type="ECO:0000256" key="1">
    <source>
        <dbReference type="ARBA" id="ARBA00004370"/>
    </source>
</evidence>
<feature type="transmembrane region" description="Helical" evidence="10">
    <location>
        <begin position="298"/>
        <end position="316"/>
    </location>
</feature>
<feature type="transmembrane region" description="Helical" evidence="10">
    <location>
        <begin position="223"/>
        <end position="244"/>
    </location>
</feature>
<evidence type="ECO:0000256" key="2">
    <source>
        <dbReference type="ARBA" id="ARBA00022448"/>
    </source>
</evidence>
<dbReference type="SMART" id="SM00665">
    <property type="entry name" value="B561"/>
    <property type="match status" value="1"/>
</dbReference>
<dbReference type="PIRSF" id="PIRSF037471">
    <property type="entry name" value="UCP037471"/>
    <property type="match status" value="1"/>
</dbReference>
<feature type="domain" description="DOMON" evidence="12">
    <location>
        <begin position="65"/>
        <end position="180"/>
    </location>
</feature>
<name>A0AB32WPQ9_THECC</name>
<proteinExistence type="predicted"/>
<dbReference type="InterPro" id="IPR006593">
    <property type="entry name" value="Cyt_b561/ferric_Rdtase_TM"/>
</dbReference>
<evidence type="ECO:0000259" key="12">
    <source>
        <dbReference type="PROSITE" id="PS50836"/>
    </source>
</evidence>
<keyword evidence="7 8" id="KW-0472">Membrane</keyword>
<feature type="signal peptide" evidence="11">
    <location>
        <begin position="1"/>
        <end position="42"/>
    </location>
</feature>
<feature type="transmembrane region" description="Helical" evidence="10">
    <location>
        <begin position="256"/>
        <end position="286"/>
    </location>
</feature>
<evidence type="ECO:0000313" key="15">
    <source>
        <dbReference type="RefSeq" id="XP_017979779.1"/>
    </source>
</evidence>
<feature type="transmembrane region" description="Helical" evidence="10">
    <location>
        <begin position="364"/>
        <end position="386"/>
    </location>
</feature>
<evidence type="ECO:0000256" key="10">
    <source>
        <dbReference type="SAM" id="Phobius"/>
    </source>
</evidence>
<dbReference type="GO" id="GO:0016020">
    <property type="term" value="C:membrane"/>
    <property type="evidence" value="ECO:0007669"/>
    <property type="project" value="UniProtKB-SubCell"/>
</dbReference>
<dbReference type="Proteomes" id="UP000694886">
    <property type="component" value="Chromosome 7"/>
</dbReference>
<dbReference type="Gene3D" id="1.20.120.1770">
    <property type="match status" value="1"/>
</dbReference>
<evidence type="ECO:0000256" key="6">
    <source>
        <dbReference type="ARBA" id="ARBA00022989"/>
    </source>
</evidence>
<organism evidence="14 15">
    <name type="scientific">Theobroma cacao</name>
    <name type="common">Cacao</name>
    <name type="synonym">Cocoa</name>
    <dbReference type="NCBI Taxonomy" id="3641"/>
    <lineage>
        <taxon>Eukaryota</taxon>
        <taxon>Viridiplantae</taxon>
        <taxon>Streptophyta</taxon>
        <taxon>Embryophyta</taxon>
        <taxon>Tracheophyta</taxon>
        <taxon>Spermatophyta</taxon>
        <taxon>Magnoliopsida</taxon>
        <taxon>eudicotyledons</taxon>
        <taxon>Gunneridae</taxon>
        <taxon>Pentapetalae</taxon>
        <taxon>rosids</taxon>
        <taxon>malvids</taxon>
        <taxon>Malvales</taxon>
        <taxon>Malvaceae</taxon>
        <taxon>Byttnerioideae</taxon>
        <taxon>Theobroma</taxon>
    </lineage>
</organism>
<feature type="domain" description="Cytochrome b561" evidence="13">
    <location>
        <begin position="186"/>
        <end position="389"/>
    </location>
</feature>
<evidence type="ECO:0000256" key="9">
    <source>
        <dbReference type="PIRSR" id="PIRSR037471-1"/>
    </source>
</evidence>
<comment type="cofactor">
    <cofactor evidence="8">
        <name>heme b</name>
        <dbReference type="ChEBI" id="CHEBI:60344"/>
    </cofactor>
    <text evidence="8">Binds 2 heme b groups non-covalently.</text>
</comment>
<feature type="binding site" description="axial binding residue" evidence="9">
    <location>
        <position position="261"/>
    </location>
    <ligand>
        <name>heme b</name>
        <dbReference type="ChEBI" id="CHEBI:60344"/>
        <label>1</label>
    </ligand>
    <ligandPart>
        <name>Fe</name>
        <dbReference type="ChEBI" id="CHEBI:18248"/>
    </ligandPart>
</feature>
<evidence type="ECO:0000256" key="5">
    <source>
        <dbReference type="ARBA" id="ARBA00022982"/>
    </source>
</evidence>
<evidence type="ECO:0000259" key="13">
    <source>
        <dbReference type="PROSITE" id="PS50939"/>
    </source>
</evidence>
<keyword evidence="4 11" id="KW-0732">Signal</keyword>
<dbReference type="RefSeq" id="XP_017979779.1">
    <property type="nucleotide sequence ID" value="XM_018124290.1"/>
</dbReference>
<keyword evidence="6 10" id="KW-1133">Transmembrane helix</keyword>
<dbReference type="PROSITE" id="PS50836">
    <property type="entry name" value="DOMON"/>
    <property type="match status" value="1"/>
</dbReference>
<dbReference type="GeneID" id="108662751"/>
<dbReference type="PANTHER" id="PTHR23130:SF159">
    <property type="entry name" value="OS08G0335600 PROTEIN"/>
    <property type="match status" value="1"/>
</dbReference>
<feature type="transmembrane region" description="Helical" evidence="10">
    <location>
        <begin position="337"/>
        <end position="358"/>
    </location>
</feature>
<gene>
    <name evidence="15" type="primary">LOC108662751</name>
</gene>
<keyword evidence="5 8" id="KW-0249">Electron transport</keyword>
<dbReference type="InterPro" id="IPR045265">
    <property type="entry name" value="AIR12_DOMON"/>
</dbReference>
<dbReference type="Pfam" id="PF04526">
    <property type="entry name" value="DUF568"/>
    <property type="match status" value="1"/>
</dbReference>
<evidence type="ECO:0000256" key="3">
    <source>
        <dbReference type="ARBA" id="ARBA00022692"/>
    </source>
</evidence>
<feature type="chain" id="PRO_5044222460" description="Cytochrome b561 and DOMON domain-containing protein" evidence="11">
    <location>
        <begin position="43"/>
        <end position="402"/>
    </location>
</feature>
<sequence length="402" mass="43966">MENTIDAKNYCSDHPSIFSMASLKSFFFFFLLLSFLCPLGAAENCSNHRFDEGKTFASCNDLPSLDCSLHWNYISSSQTVEIAFRQSGVDKSPRWISWAINPEAKGMVGSQALVAFRKDDGTMAAYTSPITSYATQLEQGDISFLVDRVSSMIKDNEMIIFATLALPANTTTVNHLWQVGPLVGDVPGMHRLSGPNVGSMGTLDFLSGKVVIDRTSSRSCWKIVHGVLCTFGWGFLIPVGALIARHGKHFLGPSPAWFHAHIFCQCTAYLLGLAGGIIGVLLWLGVLGVGVEGGSHQHIGISLLCLGAIQGIVGYYRPNKEDRKRIYFNIFHYSVGYGTIGLSIANVFLGFHMVHFGIRTWPQLTYIAALSFLGFIALILEAVACFKRINASKTTMQNQIGA</sequence>
<evidence type="ECO:0000256" key="8">
    <source>
        <dbReference type="PIRNR" id="PIRNR037471"/>
    </source>
</evidence>
<keyword evidence="9" id="KW-0408">Iron</keyword>
<dbReference type="InterPro" id="IPR005018">
    <property type="entry name" value="DOMON_domain"/>
</dbReference>
<dbReference type="PROSITE" id="PS50939">
    <property type="entry name" value="CYTOCHROME_B561"/>
    <property type="match status" value="1"/>
</dbReference>
<keyword evidence="2 8" id="KW-0813">Transport</keyword>
<keyword evidence="9" id="KW-0479">Metal-binding</keyword>
<keyword evidence="3 10" id="KW-0812">Transmembrane</keyword>
<comment type="subcellular location">
    <subcellularLocation>
        <location evidence="1">Membrane</location>
    </subcellularLocation>
</comment>
<reference evidence="14" key="1">
    <citation type="journal article" date="1997" name="Nucleic Acids Res.">
        <title>tRNAscan-SE: a program for improved detection of transfer RNA genes in genomic sequence.</title>
        <authorList>
            <person name="Lowe T.M."/>
            <person name="Eddy S.R."/>
        </authorList>
    </citation>
    <scope>NUCLEOTIDE SEQUENCE [LARGE SCALE GENOMIC DNA]</scope>
    <source>
        <strain evidence="14">r\B97-61/B2</strain>
    </source>
</reference>
<feature type="binding site" description="axial binding residue" evidence="9">
    <location>
        <position position="296"/>
    </location>
    <ligand>
        <name>heme b</name>
        <dbReference type="ChEBI" id="CHEBI:60344"/>
        <label>1</label>
    </ligand>
    <ligandPart>
        <name>Fe</name>
        <dbReference type="ChEBI" id="CHEBI:18248"/>
    </ligandPart>
</feature>
<evidence type="ECO:0000256" key="7">
    <source>
        <dbReference type="ARBA" id="ARBA00023136"/>
    </source>
</evidence>
<evidence type="ECO:0000313" key="14">
    <source>
        <dbReference type="Proteomes" id="UP000694886"/>
    </source>
</evidence>
<dbReference type="AlphaFoldDB" id="A0AB32WPQ9"/>
<dbReference type="CDD" id="cd09629">
    <property type="entry name" value="DOMON_CIL1_like"/>
    <property type="match status" value="1"/>
</dbReference>
<reference evidence="15" key="2">
    <citation type="submission" date="2025-08" db="UniProtKB">
        <authorList>
            <consortium name="RefSeq"/>
        </authorList>
    </citation>
    <scope>IDENTIFICATION</scope>
</reference>
<dbReference type="CDD" id="cd08760">
    <property type="entry name" value="Cyt_b561_FRRS1_like"/>
    <property type="match status" value="1"/>
</dbReference>
<evidence type="ECO:0000256" key="4">
    <source>
        <dbReference type="ARBA" id="ARBA00022729"/>
    </source>
</evidence>
<dbReference type="KEGG" id="tcc:108662751"/>
<protein>
    <recommendedName>
        <fullName evidence="8">Cytochrome b561 and DOMON domain-containing protein</fullName>
    </recommendedName>
</protein>
<dbReference type="Gramene" id="Tc07v2_t009480.1">
    <property type="protein sequence ID" value="Tc07v2_p009480.1"/>
    <property type="gene ID" value="Tc07v2_g009480"/>
</dbReference>
<dbReference type="PANTHER" id="PTHR23130">
    <property type="entry name" value="CYTOCHROME B561 AND DOMON DOMAIN-CONTAINING PROTEIN"/>
    <property type="match status" value="1"/>
</dbReference>
<feature type="binding site" description="axial binding residue" evidence="9">
    <location>
        <position position="225"/>
    </location>
    <ligand>
        <name>heme b</name>
        <dbReference type="ChEBI" id="CHEBI:60344"/>
        <label>1</label>
    </ligand>
    <ligandPart>
        <name>Fe</name>
        <dbReference type="ChEBI" id="CHEBI:18248"/>
    </ligandPart>
</feature>
<dbReference type="InterPro" id="IPR017214">
    <property type="entry name" value="UCP037471"/>
</dbReference>
<accession>A0AB32WPQ9</accession>
<evidence type="ECO:0000256" key="11">
    <source>
        <dbReference type="SAM" id="SignalP"/>
    </source>
</evidence>